<dbReference type="AlphaFoldDB" id="A0A4P8WEZ6"/>
<dbReference type="GO" id="GO:0016787">
    <property type="term" value="F:hydrolase activity"/>
    <property type="evidence" value="ECO:0007669"/>
    <property type="project" value="UniProtKB-KW"/>
</dbReference>
<sequence length="345" mass="37702">MTGPRAGDRDRSPETATRRRVLAVAGTAGLTGVLGSNAGAIETRDGDARVAQADAGGDAPVAERPLFDAHTHLIPHETLGREPLSADGLLSWMDEHGIDRAVVHALDSPESYPVQAPSWWVLEQVAAASDRLIPFCSVDPRTVVYGEETVSNLLEGYIERGARGFGELKPGLPIDDRRLETIYERCAEYDLPVLCHLDNKALLDEVGLPGFEDALASYPGVDFIAHAHFWWAHISADVTVADRGRYPDGSVEPGGRVPELLGAYDNVYGDLSAGSGWNALTRDPAYGQTFLETHYERLVWGTDYLAPGQMVPQTTMFERFDLDIEAWTAIRARNLERILRDGQPG</sequence>
<evidence type="ECO:0000259" key="2">
    <source>
        <dbReference type="Pfam" id="PF04909"/>
    </source>
</evidence>
<dbReference type="RefSeq" id="WP_138244365.1">
    <property type="nucleotide sequence ID" value="NZ_CP040330.1"/>
</dbReference>
<dbReference type="GO" id="GO:0005737">
    <property type="term" value="C:cytoplasm"/>
    <property type="evidence" value="ECO:0007669"/>
    <property type="project" value="TreeGrafter"/>
</dbReference>
<dbReference type="KEGG" id="nvr:FEJ81_05665"/>
<evidence type="ECO:0000256" key="1">
    <source>
        <dbReference type="ARBA" id="ARBA00023239"/>
    </source>
</evidence>
<dbReference type="GeneID" id="40264739"/>
<keyword evidence="1" id="KW-0456">Lyase</keyword>
<keyword evidence="3" id="KW-0378">Hydrolase</keyword>
<feature type="domain" description="Amidohydrolase-related" evidence="2">
    <location>
        <begin position="68"/>
        <end position="309"/>
    </location>
</feature>
<evidence type="ECO:0000313" key="3">
    <source>
        <dbReference type="EMBL" id="QCS41867.1"/>
    </source>
</evidence>
<dbReference type="PANTHER" id="PTHR21240">
    <property type="entry name" value="2-AMINO-3-CARBOXYLMUCONATE-6-SEMIALDEHYDE DECARBOXYLASE"/>
    <property type="match status" value="1"/>
</dbReference>
<dbReference type="EMBL" id="CP040330">
    <property type="protein sequence ID" value="QCS41867.1"/>
    <property type="molecule type" value="Genomic_DNA"/>
</dbReference>
<dbReference type="SUPFAM" id="SSF51556">
    <property type="entry name" value="Metallo-dependent hydrolases"/>
    <property type="match status" value="1"/>
</dbReference>
<reference evidence="4" key="1">
    <citation type="submission" date="2019-05" db="EMBL/GenBank/DDBJ databases">
        <title>Genome sequence and methylation pattern of the halophilic Archaeon Natrinema versiforme BOL5-4.</title>
        <authorList>
            <person name="DasSarma P."/>
            <person name="Anton B.P."/>
            <person name="DasSarma S.L."/>
            <person name="Martinez F.L."/>
            <person name="Guzman D."/>
            <person name="Roberts R.J."/>
            <person name="DasSarma S."/>
        </authorList>
    </citation>
    <scope>NUCLEOTIDE SEQUENCE [LARGE SCALE GENOMIC DNA]</scope>
    <source>
        <strain evidence="4">BOL5-4</strain>
    </source>
</reference>
<proteinExistence type="predicted"/>
<dbReference type="InterPro" id="IPR006680">
    <property type="entry name" value="Amidohydro-rel"/>
</dbReference>
<dbReference type="PANTHER" id="PTHR21240:SF28">
    <property type="entry name" value="ISO-OROTATE DECARBOXYLASE (EUROFUNG)"/>
    <property type="match status" value="1"/>
</dbReference>
<dbReference type="PROSITE" id="PS51318">
    <property type="entry name" value="TAT"/>
    <property type="match status" value="1"/>
</dbReference>
<dbReference type="InterPro" id="IPR006311">
    <property type="entry name" value="TAT_signal"/>
</dbReference>
<dbReference type="GO" id="GO:0016831">
    <property type="term" value="F:carboxy-lyase activity"/>
    <property type="evidence" value="ECO:0007669"/>
    <property type="project" value="InterPro"/>
</dbReference>
<accession>A0A4P8WEZ6</accession>
<dbReference type="InterPro" id="IPR032466">
    <property type="entry name" value="Metal_Hydrolase"/>
</dbReference>
<dbReference type="InterPro" id="IPR032465">
    <property type="entry name" value="ACMSD"/>
</dbReference>
<dbReference type="Gene3D" id="3.20.20.140">
    <property type="entry name" value="Metal-dependent hydrolases"/>
    <property type="match status" value="1"/>
</dbReference>
<dbReference type="GO" id="GO:0019748">
    <property type="term" value="P:secondary metabolic process"/>
    <property type="evidence" value="ECO:0007669"/>
    <property type="project" value="TreeGrafter"/>
</dbReference>
<dbReference type="OrthoDB" id="34429at2157"/>
<dbReference type="Proteomes" id="UP000302218">
    <property type="component" value="Chromosome"/>
</dbReference>
<gene>
    <name evidence="3" type="ORF">FEJ81_05665</name>
</gene>
<name>A0A4P8WEZ6_9EURY</name>
<protein>
    <submittedName>
        <fullName evidence="3">Amidohydrolase</fullName>
    </submittedName>
</protein>
<organism evidence="3 4">
    <name type="scientific">Natrinema versiforme</name>
    <dbReference type="NCBI Taxonomy" id="88724"/>
    <lineage>
        <taxon>Archaea</taxon>
        <taxon>Methanobacteriati</taxon>
        <taxon>Methanobacteriota</taxon>
        <taxon>Stenosarchaea group</taxon>
        <taxon>Halobacteria</taxon>
        <taxon>Halobacteriales</taxon>
        <taxon>Natrialbaceae</taxon>
        <taxon>Natrinema</taxon>
    </lineage>
</organism>
<dbReference type="Pfam" id="PF04909">
    <property type="entry name" value="Amidohydro_2"/>
    <property type="match status" value="1"/>
</dbReference>
<evidence type="ECO:0000313" key="4">
    <source>
        <dbReference type="Proteomes" id="UP000302218"/>
    </source>
</evidence>